<keyword evidence="2" id="KW-0560">Oxidoreductase</keyword>
<evidence type="ECO:0000259" key="5">
    <source>
        <dbReference type="SMART" id="SM00822"/>
    </source>
</evidence>
<dbReference type="PRINTS" id="PR00080">
    <property type="entry name" value="SDRFAMILY"/>
</dbReference>
<evidence type="ECO:0000256" key="3">
    <source>
        <dbReference type="RuleBase" id="RU000363"/>
    </source>
</evidence>
<accession>A0ABY9X8N7</accession>
<dbReference type="Pfam" id="PF00106">
    <property type="entry name" value="adh_short"/>
    <property type="match status" value="1"/>
</dbReference>
<keyword evidence="7" id="KW-1185">Reference proteome</keyword>
<dbReference type="InterPro" id="IPR036291">
    <property type="entry name" value="NAD(P)-bd_dom_sf"/>
</dbReference>
<organism evidence="6 7">
    <name type="scientific">Archangium minus</name>
    <dbReference type="NCBI Taxonomy" id="83450"/>
    <lineage>
        <taxon>Bacteria</taxon>
        <taxon>Pseudomonadati</taxon>
        <taxon>Myxococcota</taxon>
        <taxon>Myxococcia</taxon>
        <taxon>Myxococcales</taxon>
        <taxon>Cystobacterineae</taxon>
        <taxon>Archangiaceae</taxon>
        <taxon>Archangium</taxon>
    </lineage>
</organism>
<evidence type="ECO:0000256" key="1">
    <source>
        <dbReference type="ARBA" id="ARBA00006484"/>
    </source>
</evidence>
<protein>
    <submittedName>
        <fullName evidence="6">SDR family NAD(P)-dependent oxidoreductase</fullName>
    </submittedName>
</protein>
<comment type="similarity">
    <text evidence="1 3">Belongs to the short-chain dehydrogenases/reductases (SDR) family.</text>
</comment>
<dbReference type="Proteomes" id="UP001611383">
    <property type="component" value="Chromosome"/>
</dbReference>
<dbReference type="InterPro" id="IPR057326">
    <property type="entry name" value="KR_dom"/>
</dbReference>
<dbReference type="SUPFAM" id="SSF51735">
    <property type="entry name" value="NAD(P)-binding Rossmann-fold domains"/>
    <property type="match status" value="1"/>
</dbReference>
<dbReference type="SMART" id="SM00822">
    <property type="entry name" value="PKS_KR"/>
    <property type="match status" value="1"/>
</dbReference>
<feature type="domain" description="Ketoreductase" evidence="5">
    <location>
        <begin position="12"/>
        <end position="195"/>
    </location>
</feature>
<proteinExistence type="inferred from homology"/>
<dbReference type="Gene3D" id="3.40.50.720">
    <property type="entry name" value="NAD(P)-binding Rossmann-like Domain"/>
    <property type="match status" value="1"/>
</dbReference>
<dbReference type="PROSITE" id="PS00061">
    <property type="entry name" value="ADH_SHORT"/>
    <property type="match status" value="1"/>
</dbReference>
<dbReference type="PANTHER" id="PTHR42901:SF1">
    <property type="entry name" value="ALCOHOL DEHYDROGENASE"/>
    <property type="match status" value="1"/>
</dbReference>
<dbReference type="EMBL" id="CP043494">
    <property type="protein sequence ID" value="WNG51768.1"/>
    <property type="molecule type" value="Genomic_DNA"/>
</dbReference>
<dbReference type="PANTHER" id="PTHR42901">
    <property type="entry name" value="ALCOHOL DEHYDROGENASE"/>
    <property type="match status" value="1"/>
</dbReference>
<evidence type="ECO:0000256" key="4">
    <source>
        <dbReference type="SAM" id="MobiDB-lite"/>
    </source>
</evidence>
<evidence type="ECO:0000313" key="6">
    <source>
        <dbReference type="EMBL" id="WNG51768.1"/>
    </source>
</evidence>
<gene>
    <name evidence="6" type="ORF">F0U60_52425</name>
</gene>
<evidence type="ECO:0000256" key="2">
    <source>
        <dbReference type="ARBA" id="ARBA00023002"/>
    </source>
</evidence>
<feature type="compositionally biased region" description="Basic and acidic residues" evidence="4">
    <location>
        <begin position="252"/>
        <end position="265"/>
    </location>
</feature>
<dbReference type="InterPro" id="IPR002347">
    <property type="entry name" value="SDR_fam"/>
</dbReference>
<feature type="region of interest" description="Disordered" evidence="4">
    <location>
        <begin position="251"/>
        <end position="273"/>
    </location>
</feature>
<sequence length="273" mass="28968">MIQADTKLSARPLAVVTGASSGIGYELAKQFARNGFDLLVCAEDPGIVEAAQAFEVLGARVESVQADLSLYDGVEKLYARIQALGRPVDAIAINAGVGVGGDFARETSLEAELNLINLNVTSAVHLSKRVLKDMVVRGEGRILFTSSIAATMPGPFEAVYAASKAFLLSFSEAIRNELKDTGITVTALMPGPTETNFFHRAGMDDTKAGQKDEQDSAELVARQGFEALMAGEDKVVAGSFKNKAMATAAKVMPDKVSAEQHRKLSEPGSGRHH</sequence>
<name>A0ABY9X8N7_9BACT</name>
<dbReference type="RefSeq" id="WP_395812059.1">
    <property type="nucleotide sequence ID" value="NZ_CP043494.1"/>
</dbReference>
<dbReference type="InterPro" id="IPR020904">
    <property type="entry name" value="Sc_DH/Rdtase_CS"/>
</dbReference>
<reference evidence="6 7" key="1">
    <citation type="submission" date="2019-08" db="EMBL/GenBank/DDBJ databases">
        <title>Archangium and Cystobacter genomes.</title>
        <authorList>
            <person name="Chen I.-C.K."/>
            <person name="Wielgoss S."/>
        </authorList>
    </citation>
    <scope>NUCLEOTIDE SEQUENCE [LARGE SCALE GENOMIC DNA]</scope>
    <source>
        <strain evidence="6 7">Cbm 6</strain>
    </source>
</reference>
<dbReference type="CDD" id="cd05233">
    <property type="entry name" value="SDR_c"/>
    <property type="match status" value="1"/>
</dbReference>
<dbReference type="PRINTS" id="PR00081">
    <property type="entry name" value="GDHRDH"/>
</dbReference>
<evidence type="ECO:0000313" key="7">
    <source>
        <dbReference type="Proteomes" id="UP001611383"/>
    </source>
</evidence>